<keyword evidence="7" id="KW-1185">Reference proteome</keyword>
<proteinExistence type="inferred from homology"/>
<dbReference type="CDD" id="cd11067">
    <property type="entry name" value="CYP152"/>
    <property type="match status" value="1"/>
</dbReference>
<dbReference type="PANTHER" id="PTHR24302:SF15">
    <property type="entry name" value="FATTY-ACID PEROXYGENASE"/>
    <property type="match status" value="1"/>
</dbReference>
<keyword evidence="4" id="KW-0560">Oxidoreductase</keyword>
<evidence type="ECO:0000256" key="1">
    <source>
        <dbReference type="ARBA" id="ARBA00010617"/>
    </source>
</evidence>
<dbReference type="InterPro" id="IPR002401">
    <property type="entry name" value="Cyt_P450_E_grp-I"/>
</dbReference>
<dbReference type="PANTHER" id="PTHR24302">
    <property type="entry name" value="CYTOCHROME P450 FAMILY 3"/>
    <property type="match status" value="1"/>
</dbReference>
<keyword evidence="2" id="KW-0349">Heme</keyword>
<name>A0ABP3KSL7_9BACI</name>
<dbReference type="PRINTS" id="PR00463">
    <property type="entry name" value="EP450I"/>
</dbReference>
<dbReference type="InterPro" id="IPR001128">
    <property type="entry name" value="Cyt_P450"/>
</dbReference>
<dbReference type="InterPro" id="IPR036396">
    <property type="entry name" value="Cyt_P450_sf"/>
</dbReference>
<evidence type="ECO:0000256" key="4">
    <source>
        <dbReference type="ARBA" id="ARBA00023002"/>
    </source>
</evidence>
<comment type="caution">
    <text evidence="6">The sequence shown here is derived from an EMBL/GenBank/DDBJ whole genome shotgun (WGS) entry which is preliminary data.</text>
</comment>
<keyword evidence="5" id="KW-0408">Iron</keyword>
<evidence type="ECO:0000256" key="3">
    <source>
        <dbReference type="ARBA" id="ARBA00022723"/>
    </source>
</evidence>
<dbReference type="Gene3D" id="1.10.630.10">
    <property type="entry name" value="Cytochrome P450"/>
    <property type="match status" value="1"/>
</dbReference>
<protein>
    <submittedName>
        <fullName evidence="6">Fatty-acid peroxygenase</fullName>
    </submittedName>
</protein>
<evidence type="ECO:0000256" key="5">
    <source>
        <dbReference type="ARBA" id="ARBA00023004"/>
    </source>
</evidence>
<comment type="similarity">
    <text evidence="1">Belongs to the cytochrome P450 family.</text>
</comment>
<sequence length="418" mass="48210">MVTNQSLPHDDSLDNSLALLREGYLFIENRVKRYESDIFEARVLGKNAICMRGEEAAEVFYDPEKFQRKGAAPKRVQETLFGKNGIQTMDGEAHLHRKLLFMSLLTPPNQQQLAKLTREHWESALERWENAERIVLFEEAKNILTNVVCQWAGVPLAESEITDRANDFISMIYAFGKVGPEHWQGRRARNRAEVWIRGVIDNVRTGKLQSEKGTALYEMAFFKQPDGTQLDTQMAAVELINVLRPIVANATFITFAALALYQYRDEKEKLETSTSDDMESFIHEVRRFYPFGPFVGAKVRNDFTWKNFQFKKGTVVFLDMYGTNHDPRLWEKPNEFKPSRFKDWNGSLYNFIPQGGGDPAKGHRCPGEGVTLEVMKATLEFIVKRINYDIPNQDLNYSLDEMPTLPKSGFEMSNIRRR</sequence>
<dbReference type="Proteomes" id="UP001500880">
    <property type="component" value="Unassembled WGS sequence"/>
</dbReference>
<dbReference type="SUPFAM" id="SSF48264">
    <property type="entry name" value="Cytochrome P450"/>
    <property type="match status" value="1"/>
</dbReference>
<reference evidence="7" key="1">
    <citation type="journal article" date="2019" name="Int. J. Syst. Evol. Microbiol.">
        <title>The Global Catalogue of Microorganisms (GCM) 10K type strain sequencing project: providing services to taxonomists for standard genome sequencing and annotation.</title>
        <authorList>
            <consortium name="The Broad Institute Genomics Platform"/>
            <consortium name="The Broad Institute Genome Sequencing Center for Infectious Disease"/>
            <person name="Wu L."/>
            <person name="Ma J."/>
        </authorList>
    </citation>
    <scope>NUCLEOTIDE SEQUENCE [LARGE SCALE GENOMIC DNA]</scope>
    <source>
        <strain evidence="7">JCM 12389</strain>
    </source>
</reference>
<evidence type="ECO:0000313" key="7">
    <source>
        <dbReference type="Proteomes" id="UP001500880"/>
    </source>
</evidence>
<dbReference type="EMBL" id="BAAADO010000001">
    <property type="protein sequence ID" value="GAA0484369.1"/>
    <property type="molecule type" value="Genomic_DNA"/>
</dbReference>
<keyword evidence="3" id="KW-0479">Metal-binding</keyword>
<evidence type="ECO:0000313" key="6">
    <source>
        <dbReference type="EMBL" id="GAA0484369.1"/>
    </source>
</evidence>
<evidence type="ECO:0000256" key="2">
    <source>
        <dbReference type="ARBA" id="ARBA00022617"/>
    </source>
</evidence>
<gene>
    <name evidence="6" type="primary">cypC_2</name>
    <name evidence="6" type="ORF">GCM10008986_07040</name>
</gene>
<organism evidence="6 7">
    <name type="scientific">Salinibacillus aidingensis</name>
    <dbReference type="NCBI Taxonomy" id="237684"/>
    <lineage>
        <taxon>Bacteria</taxon>
        <taxon>Bacillati</taxon>
        <taxon>Bacillota</taxon>
        <taxon>Bacilli</taxon>
        <taxon>Bacillales</taxon>
        <taxon>Bacillaceae</taxon>
        <taxon>Salinibacillus</taxon>
    </lineage>
</organism>
<dbReference type="InterPro" id="IPR050705">
    <property type="entry name" value="Cytochrome_P450_3A"/>
</dbReference>
<accession>A0ABP3KSL7</accession>
<dbReference type="RefSeq" id="WP_343837589.1">
    <property type="nucleotide sequence ID" value="NZ_BAAADO010000001.1"/>
</dbReference>
<dbReference type="Pfam" id="PF00067">
    <property type="entry name" value="p450"/>
    <property type="match status" value="1"/>
</dbReference>